<dbReference type="EMBL" id="JBHMAX010000001">
    <property type="protein sequence ID" value="MFB9730477.1"/>
    <property type="molecule type" value="Genomic_DNA"/>
</dbReference>
<reference evidence="3 4" key="1">
    <citation type="submission" date="2024-09" db="EMBL/GenBank/DDBJ databases">
        <authorList>
            <person name="Sun Q."/>
            <person name="Mori K."/>
        </authorList>
    </citation>
    <scope>NUCLEOTIDE SEQUENCE [LARGE SCALE GENOMIC DNA]</scope>
    <source>
        <strain evidence="3 4">JCM 12763</strain>
    </source>
</reference>
<evidence type="ECO:0000313" key="4">
    <source>
        <dbReference type="Proteomes" id="UP001589613"/>
    </source>
</evidence>
<accession>A0ABV5UY45</accession>
<comment type="caution">
    <text evidence="3">The sequence shown here is derived from an EMBL/GenBank/DDBJ whole genome shotgun (WGS) entry which is preliminary data.</text>
</comment>
<feature type="domain" description="Low molecular weight protein antigen 6 PH" evidence="2">
    <location>
        <begin position="81"/>
        <end position="143"/>
    </location>
</feature>
<keyword evidence="1" id="KW-0472">Membrane</keyword>
<keyword evidence="1" id="KW-0812">Transmembrane</keyword>
<feature type="transmembrane region" description="Helical" evidence="1">
    <location>
        <begin position="21"/>
        <end position="41"/>
    </location>
</feature>
<evidence type="ECO:0000259" key="2">
    <source>
        <dbReference type="Pfam" id="PF10756"/>
    </source>
</evidence>
<dbReference type="Pfam" id="PF10756">
    <property type="entry name" value="bPH_6"/>
    <property type="match status" value="1"/>
</dbReference>
<evidence type="ECO:0000256" key="1">
    <source>
        <dbReference type="SAM" id="Phobius"/>
    </source>
</evidence>
<dbReference type="Proteomes" id="UP001589613">
    <property type="component" value="Unassembled WGS sequence"/>
</dbReference>
<gene>
    <name evidence="3" type="ORF">ACFFN0_00265</name>
</gene>
<protein>
    <submittedName>
        <fullName evidence="3">PH domain-containing protein</fullName>
    </submittedName>
</protein>
<keyword evidence="1" id="KW-1133">Transmembrane helix</keyword>
<feature type="transmembrane region" description="Helical" evidence="1">
    <location>
        <begin position="53"/>
        <end position="74"/>
    </location>
</feature>
<sequence length="160" mass="17203">MSPPSERRDPYATFRPVRGAWVARLSAVASVVVFGMVAIFSPMPLGSDPALMVLNRVAVALIGVVMAAFLWRYARIRAVPGPRGLRVVNLFSTTEVEWAQVLRVGFSGGASWAVLELTDTDELAVMAIQRADGEHARREASRLAALVEHHHRTGGGGDAG</sequence>
<evidence type="ECO:0000313" key="3">
    <source>
        <dbReference type="EMBL" id="MFB9730477.1"/>
    </source>
</evidence>
<name>A0ABV5UY45_9MICO</name>
<organism evidence="3 4">
    <name type="scientific">Ornithinimicrobium kibberense</name>
    <dbReference type="NCBI Taxonomy" id="282060"/>
    <lineage>
        <taxon>Bacteria</taxon>
        <taxon>Bacillati</taxon>
        <taxon>Actinomycetota</taxon>
        <taxon>Actinomycetes</taxon>
        <taxon>Micrococcales</taxon>
        <taxon>Ornithinimicrobiaceae</taxon>
        <taxon>Ornithinimicrobium</taxon>
    </lineage>
</organism>
<keyword evidence="4" id="KW-1185">Reference proteome</keyword>
<dbReference type="InterPro" id="IPR019692">
    <property type="entry name" value="CFP-6_PH"/>
</dbReference>
<dbReference type="RefSeq" id="WP_141338719.1">
    <property type="nucleotide sequence ID" value="NZ_JBHMAX010000001.1"/>
</dbReference>
<proteinExistence type="predicted"/>